<dbReference type="InterPro" id="IPR007730">
    <property type="entry name" value="SPOR-like_dom"/>
</dbReference>
<dbReference type="Proteomes" id="UP000199440">
    <property type="component" value="Unassembled WGS sequence"/>
</dbReference>
<dbReference type="PROSITE" id="PS51724">
    <property type="entry name" value="SPOR"/>
    <property type="match status" value="1"/>
</dbReference>
<evidence type="ECO:0000313" key="3">
    <source>
        <dbReference type="Proteomes" id="UP000199440"/>
    </source>
</evidence>
<dbReference type="RefSeq" id="WP_089889193.1">
    <property type="nucleotide sequence ID" value="NZ_FNGV01000005.1"/>
</dbReference>
<protein>
    <submittedName>
        <fullName evidence="2">Sporulation related domain-containing protein</fullName>
    </submittedName>
</protein>
<feature type="domain" description="SPOR" evidence="1">
    <location>
        <begin position="240"/>
        <end position="317"/>
    </location>
</feature>
<dbReference type="STRING" id="192904.SAMN04488514_10594"/>
<dbReference type="Pfam" id="PF05036">
    <property type="entry name" value="SPOR"/>
    <property type="match status" value="1"/>
</dbReference>
<dbReference type="Gene3D" id="3.30.70.1070">
    <property type="entry name" value="Sporulation related repeat"/>
    <property type="match status" value="1"/>
</dbReference>
<name>A0A1G9QL13_9FLAO</name>
<dbReference type="InterPro" id="IPR041268">
    <property type="entry name" value="HU-CCDC81_bac_2"/>
</dbReference>
<dbReference type="OrthoDB" id="653949at2"/>
<proteinExistence type="predicted"/>
<sequence>MGLEHYIVELLYRYNCVVVPEFGAFLTQLKSSTIHQTTNTFYPPSKTVSFNSQLTSNDGLLVSHMASIEKISYEEMLKKVIDASEEWKLQLAAGERLRLTDIGELWLNDEGKTQFQPITKINYLTASFGLSSFTSTPVTREILKKEVAQLEEKIPFIITPEKREQTNSRSYLKYAAVILLAVSTAFTGLRLYNENKNNDQLAREEAQEQVSKQIQEATFFNTAPMELPAINLDVTSKTKAKSQKTHHIVAGAFRYKTNADKKIQQLKDLGYDAAYLGTNPFGLHMVTYDSFTDAEQALESLHQIKRTQSKDAWLLSVK</sequence>
<dbReference type="Pfam" id="PF18174">
    <property type="entry name" value="HU-CCDC81_bac_1"/>
    <property type="match status" value="1"/>
</dbReference>
<dbReference type="EMBL" id="FNGV01000005">
    <property type="protein sequence ID" value="SDM11689.1"/>
    <property type="molecule type" value="Genomic_DNA"/>
</dbReference>
<dbReference type="InterPro" id="IPR036680">
    <property type="entry name" value="SPOR-like_sf"/>
</dbReference>
<dbReference type="SUPFAM" id="SSF110997">
    <property type="entry name" value="Sporulation related repeat"/>
    <property type="match status" value="1"/>
</dbReference>
<gene>
    <name evidence="2" type="ORF">SAMN04488514_10594</name>
</gene>
<dbReference type="InterPro" id="IPR040495">
    <property type="entry name" value="HU-CCDC81_bac_1"/>
</dbReference>
<dbReference type="Pfam" id="PF18175">
    <property type="entry name" value="HU-CCDC81_bac_2"/>
    <property type="match status" value="1"/>
</dbReference>
<keyword evidence="3" id="KW-1185">Reference proteome</keyword>
<reference evidence="2 3" key="1">
    <citation type="submission" date="2016-10" db="EMBL/GenBank/DDBJ databases">
        <authorList>
            <person name="de Groot N.N."/>
        </authorList>
    </citation>
    <scope>NUCLEOTIDE SEQUENCE [LARGE SCALE GENOMIC DNA]</scope>
    <source>
        <strain evidence="2 3">DSM 19886</strain>
    </source>
</reference>
<evidence type="ECO:0000259" key="1">
    <source>
        <dbReference type="PROSITE" id="PS51724"/>
    </source>
</evidence>
<accession>A0A1G9QL13</accession>
<dbReference type="AlphaFoldDB" id="A0A1G9QL13"/>
<evidence type="ECO:0000313" key="2">
    <source>
        <dbReference type="EMBL" id="SDM11689.1"/>
    </source>
</evidence>
<organism evidence="2 3">
    <name type="scientific">Kriegella aquimaris</name>
    <dbReference type="NCBI Taxonomy" id="192904"/>
    <lineage>
        <taxon>Bacteria</taxon>
        <taxon>Pseudomonadati</taxon>
        <taxon>Bacteroidota</taxon>
        <taxon>Flavobacteriia</taxon>
        <taxon>Flavobacteriales</taxon>
        <taxon>Flavobacteriaceae</taxon>
        <taxon>Kriegella</taxon>
    </lineage>
</organism>
<dbReference type="GO" id="GO:0042834">
    <property type="term" value="F:peptidoglycan binding"/>
    <property type="evidence" value="ECO:0007669"/>
    <property type="project" value="InterPro"/>
</dbReference>